<gene>
    <name evidence="1" type="ORF">B8A44_07760</name>
</gene>
<comment type="caution">
    <text evidence="1">The sequence shown here is derived from an EMBL/GenBank/DDBJ whole genome shotgun (WGS) entry which is preliminary data.</text>
</comment>
<dbReference type="EMBL" id="NAQV01000023">
    <property type="protein sequence ID" value="RAN62435.1"/>
    <property type="molecule type" value="Genomic_DNA"/>
</dbReference>
<protein>
    <submittedName>
        <fullName evidence="1">Uncharacterized protein</fullName>
    </submittedName>
</protein>
<sequence length="181" mass="21413">MVELHSLTEPRKTKAEKNAISRITEWKSVIIDTVMNDDELTKLLHYDTTDASFRPSLTEEERRNLYNTKIFGYRYNPEIVDEATQFLTIGVSRFAPREGFRKVYENYTDGFIYFYVVVNQQNMELENGYRQDLMVNRLHELFHDNRFIGLGNLKWANLVENWEHDNKLGGYALGFRVTELT</sequence>
<dbReference type="RefSeq" id="WP_112790383.1">
    <property type="nucleotide sequence ID" value="NZ_NAQV01000023.1"/>
</dbReference>
<reference evidence="1 2" key="1">
    <citation type="submission" date="2017-03" db="EMBL/GenBank/DDBJ databases">
        <title>wgs assembly of Dolosigranulum pigrum KPL CDC strains.</title>
        <authorList>
            <person name="Brugger S.D."/>
            <person name="Pettigrew M."/>
            <person name="Kong Y."/>
            <person name="Lemon K.P."/>
        </authorList>
    </citation>
    <scope>NUCLEOTIDE SEQUENCE [LARGE SCALE GENOMIC DNA]</scope>
    <source>
        <strain evidence="1 2">KPL1931_CDC4294-98</strain>
    </source>
</reference>
<proteinExistence type="predicted"/>
<evidence type="ECO:0000313" key="2">
    <source>
        <dbReference type="Proteomes" id="UP000249099"/>
    </source>
</evidence>
<name>A0A328KIY2_9LACT</name>
<evidence type="ECO:0000313" key="1">
    <source>
        <dbReference type="EMBL" id="RAN62435.1"/>
    </source>
</evidence>
<dbReference type="Proteomes" id="UP000249099">
    <property type="component" value="Unassembled WGS sequence"/>
</dbReference>
<organism evidence="1 2">
    <name type="scientific">Dolosigranulum pigrum</name>
    <dbReference type="NCBI Taxonomy" id="29394"/>
    <lineage>
        <taxon>Bacteria</taxon>
        <taxon>Bacillati</taxon>
        <taxon>Bacillota</taxon>
        <taxon>Bacilli</taxon>
        <taxon>Lactobacillales</taxon>
        <taxon>Carnobacteriaceae</taxon>
        <taxon>Dolosigranulum</taxon>
    </lineage>
</organism>
<dbReference type="AlphaFoldDB" id="A0A328KIY2"/>
<accession>A0A328KIY2</accession>